<gene>
    <name evidence="1" type="ORF">ANCDUO_27093</name>
</gene>
<protein>
    <submittedName>
        <fullName evidence="1">Uncharacterized protein</fullName>
    </submittedName>
</protein>
<name>A0A0C2FD07_9BILA</name>
<dbReference type="EMBL" id="KN790935">
    <property type="protein sequence ID" value="KIH42916.1"/>
    <property type="molecule type" value="Genomic_DNA"/>
</dbReference>
<reference evidence="1 2" key="1">
    <citation type="submission" date="2013-12" db="EMBL/GenBank/DDBJ databases">
        <title>Draft genome of the parsitic nematode Ancylostoma duodenale.</title>
        <authorList>
            <person name="Mitreva M."/>
        </authorList>
    </citation>
    <scope>NUCLEOTIDE SEQUENCE [LARGE SCALE GENOMIC DNA]</scope>
    <source>
        <strain evidence="1 2">Zhejiang</strain>
    </source>
</reference>
<accession>A0A0C2FD07</accession>
<sequence>MSPTVTEKRIYRPLNTTFDSRKELFLETDDRRRFEGVSVLFHMDLVTNIDSFKQLTTRIGRLGLRRCGSTTALTMSSKRYVNLYTNARKPESYNTTAR</sequence>
<keyword evidence="2" id="KW-1185">Reference proteome</keyword>
<evidence type="ECO:0000313" key="2">
    <source>
        <dbReference type="Proteomes" id="UP000054047"/>
    </source>
</evidence>
<dbReference type="AlphaFoldDB" id="A0A0C2FD07"/>
<dbReference type="Proteomes" id="UP000054047">
    <property type="component" value="Unassembled WGS sequence"/>
</dbReference>
<organism evidence="1 2">
    <name type="scientific">Ancylostoma duodenale</name>
    <dbReference type="NCBI Taxonomy" id="51022"/>
    <lineage>
        <taxon>Eukaryota</taxon>
        <taxon>Metazoa</taxon>
        <taxon>Ecdysozoa</taxon>
        <taxon>Nematoda</taxon>
        <taxon>Chromadorea</taxon>
        <taxon>Rhabditida</taxon>
        <taxon>Rhabditina</taxon>
        <taxon>Rhabditomorpha</taxon>
        <taxon>Strongyloidea</taxon>
        <taxon>Ancylostomatidae</taxon>
        <taxon>Ancylostomatinae</taxon>
        <taxon>Ancylostoma</taxon>
    </lineage>
</organism>
<proteinExistence type="predicted"/>
<evidence type="ECO:0000313" key="1">
    <source>
        <dbReference type="EMBL" id="KIH42916.1"/>
    </source>
</evidence>